<dbReference type="GeneID" id="55847046"/>
<dbReference type="Proteomes" id="UP000549134">
    <property type="component" value="Unassembled WGS sequence"/>
</dbReference>
<evidence type="ECO:0000313" key="1">
    <source>
        <dbReference type="EMBL" id="NWD36158.1"/>
    </source>
</evidence>
<reference evidence="1 2" key="1">
    <citation type="submission" date="2020-04" db="EMBL/GenBank/DDBJ databases">
        <title>Molecular characterization of pseudomonads from Agaricus bisporus reveal novel blotch 2 pathogens in Western Europe.</title>
        <authorList>
            <person name="Taparia T."/>
            <person name="Krijger M."/>
            <person name="Haynes E."/>
            <person name="Elpinstone J.G."/>
            <person name="Noble R."/>
            <person name="Van Der Wolf J."/>
        </authorList>
    </citation>
    <scope>NUCLEOTIDE SEQUENCE [LARGE SCALE GENOMIC DNA]</scope>
    <source>
        <strain evidence="1 2">IPO3746</strain>
    </source>
</reference>
<protein>
    <submittedName>
        <fullName evidence="1">DUF4225 domain-containing protein</fullName>
    </submittedName>
</protein>
<gene>
    <name evidence="1" type="ORF">HX787_09885</name>
</gene>
<dbReference type="RefSeq" id="WP_016969630.1">
    <property type="nucleotide sequence ID" value="NZ_CP020369.1"/>
</dbReference>
<name>A0A7Y8AL86_PSETO</name>
<dbReference type="InterPro" id="IPR025320">
    <property type="entry name" value="DUF4225"/>
</dbReference>
<dbReference type="Pfam" id="PF13988">
    <property type="entry name" value="DUF4225"/>
    <property type="match status" value="1"/>
</dbReference>
<dbReference type="EMBL" id="JACAQK010000007">
    <property type="protein sequence ID" value="NWD36158.1"/>
    <property type="molecule type" value="Genomic_DNA"/>
</dbReference>
<sequence>MKSKSKSQAPTFHDLWEVSQAAGRLTSQACTISARHLQDGITRSMFNREVAYYAHSIVSDVEQAKKTAAEGLIELKNEQRSLLNQSMEIGQKGIGVVAGALQMATGAGICYASVGTLCLIAGVPLMAHGANNVYEGGRNLMTGQSDTVGPVRGAYQSAASAMGYDEREANIAYGSVDIGLSAYSIARRVLKPDAWRLFRYIDTDRIRVYKTMHPISLTTEAAVDALTLKQIHRELEK</sequence>
<proteinExistence type="predicted"/>
<organism evidence="1 2">
    <name type="scientific">Pseudomonas tolaasii</name>
    <dbReference type="NCBI Taxonomy" id="29442"/>
    <lineage>
        <taxon>Bacteria</taxon>
        <taxon>Pseudomonadati</taxon>
        <taxon>Pseudomonadota</taxon>
        <taxon>Gammaproteobacteria</taxon>
        <taxon>Pseudomonadales</taxon>
        <taxon>Pseudomonadaceae</taxon>
        <taxon>Pseudomonas</taxon>
    </lineage>
</organism>
<comment type="caution">
    <text evidence="1">The sequence shown here is derived from an EMBL/GenBank/DDBJ whole genome shotgun (WGS) entry which is preliminary data.</text>
</comment>
<evidence type="ECO:0000313" key="2">
    <source>
        <dbReference type="Proteomes" id="UP000549134"/>
    </source>
</evidence>
<accession>A0A7Y8AL86</accession>
<dbReference type="AlphaFoldDB" id="A0A7Y8AL86"/>